<comment type="caution">
    <text evidence="1">The sequence shown here is derived from an EMBL/GenBank/DDBJ whole genome shotgun (WGS) entry which is preliminary data.</text>
</comment>
<gene>
    <name evidence="1" type="ORF">AYI68_g1817</name>
</gene>
<sequence>MTPTRWNSKSILGEISKYLRTSMCTQTRLFAGCGRLSVLGNTWIFRAEGVPLPPPSCPTLPQPRSRI</sequence>
<proteinExistence type="predicted"/>
<organism evidence="1 2">
    <name type="scientific">Smittium mucronatum</name>
    <dbReference type="NCBI Taxonomy" id="133383"/>
    <lineage>
        <taxon>Eukaryota</taxon>
        <taxon>Fungi</taxon>
        <taxon>Fungi incertae sedis</taxon>
        <taxon>Zoopagomycota</taxon>
        <taxon>Kickxellomycotina</taxon>
        <taxon>Harpellomycetes</taxon>
        <taxon>Harpellales</taxon>
        <taxon>Legeriomycetaceae</taxon>
        <taxon>Smittium</taxon>
    </lineage>
</organism>
<protein>
    <submittedName>
        <fullName evidence="1">Uncharacterized protein</fullName>
    </submittedName>
</protein>
<dbReference type="EMBL" id="LSSL01000649">
    <property type="protein sequence ID" value="OLY84029.1"/>
    <property type="molecule type" value="Genomic_DNA"/>
</dbReference>
<dbReference type="Proteomes" id="UP000187455">
    <property type="component" value="Unassembled WGS sequence"/>
</dbReference>
<dbReference type="AlphaFoldDB" id="A0A1R0H4B2"/>
<accession>A0A1R0H4B2</accession>
<name>A0A1R0H4B2_9FUNG</name>
<reference evidence="1 2" key="1">
    <citation type="journal article" date="2016" name="Mol. Biol. Evol.">
        <title>Genome-Wide Survey of Gut Fungi (Harpellales) Reveals the First Horizontally Transferred Ubiquitin Gene from a Mosquito Host.</title>
        <authorList>
            <person name="Wang Y."/>
            <person name="White M.M."/>
            <person name="Kvist S."/>
            <person name="Moncalvo J.M."/>
        </authorList>
    </citation>
    <scope>NUCLEOTIDE SEQUENCE [LARGE SCALE GENOMIC DNA]</scope>
    <source>
        <strain evidence="1 2">ALG-7-W6</strain>
    </source>
</reference>
<evidence type="ECO:0000313" key="1">
    <source>
        <dbReference type="EMBL" id="OLY84029.1"/>
    </source>
</evidence>
<keyword evidence="2" id="KW-1185">Reference proteome</keyword>
<evidence type="ECO:0000313" key="2">
    <source>
        <dbReference type="Proteomes" id="UP000187455"/>
    </source>
</evidence>